<protein>
    <submittedName>
        <fullName evidence="3">FHA domain-containing protein</fullName>
    </submittedName>
</protein>
<evidence type="ECO:0000313" key="4">
    <source>
        <dbReference type="Proteomes" id="UP000315369"/>
    </source>
</evidence>
<feature type="compositionally biased region" description="Basic and acidic residues" evidence="1">
    <location>
        <begin position="186"/>
        <end position="200"/>
    </location>
</feature>
<comment type="caution">
    <text evidence="3">The sequence shown here is derived from an EMBL/GenBank/DDBJ whole genome shotgun (WGS) entry which is preliminary data.</text>
</comment>
<sequence>MNRTPRKVEIADPLWTALETMSREMGVDRDVLVNQAVFSLARQFGFIQPTQVSLAEAVAAPAVVAVAAPAVVVAVAPPELTVAKAPVETKTEPSDATPSVEVAERVREIVREVEQKVEPRTAPPAVELADTEEDESKTGEHEGSPDADEALASDAAPEEKAAVAEAPVDVEALREAVGARVRDLVRDVDQWVEPVEAKPEEDSDDEDSDDDADDEDSDEEDSDEGAEESDEDSDDDADDEDSDDEDSDDDADEEDSDDTDSGKDADDSDEDAEGDESGAEDADEEDAAASGPALADDDSADLVTQAKDERKTGAAVKPDKTIIVQAPPELKVHVKLDEGEPVLVARERFIIGRGPSADLMVKSARVSREHAVIQRDGDEVFIEDLKSSNGTWFDNTRITRRQVADGEEYLLGGIRITFSLTT</sequence>
<dbReference type="RefSeq" id="WP_141648913.1">
    <property type="nucleotide sequence ID" value="NZ_VIFM01000372.1"/>
</dbReference>
<feature type="compositionally biased region" description="Acidic residues" evidence="1">
    <location>
        <begin position="201"/>
        <end position="259"/>
    </location>
</feature>
<dbReference type="CDD" id="cd00060">
    <property type="entry name" value="FHA"/>
    <property type="match status" value="1"/>
</dbReference>
<accession>A0A540WJN8</accession>
<feature type="compositionally biased region" description="Acidic residues" evidence="1">
    <location>
        <begin position="266"/>
        <end position="287"/>
    </location>
</feature>
<evidence type="ECO:0000256" key="1">
    <source>
        <dbReference type="SAM" id="MobiDB-lite"/>
    </source>
</evidence>
<feature type="region of interest" description="Disordered" evidence="1">
    <location>
        <begin position="186"/>
        <end position="300"/>
    </location>
</feature>
<dbReference type="Proteomes" id="UP000315369">
    <property type="component" value="Unassembled WGS sequence"/>
</dbReference>
<feature type="domain" description="FHA" evidence="2">
    <location>
        <begin position="349"/>
        <end position="398"/>
    </location>
</feature>
<evidence type="ECO:0000313" key="3">
    <source>
        <dbReference type="EMBL" id="TQF09239.1"/>
    </source>
</evidence>
<dbReference type="PROSITE" id="PS50006">
    <property type="entry name" value="FHA_DOMAIN"/>
    <property type="match status" value="1"/>
</dbReference>
<keyword evidence="4" id="KW-1185">Reference proteome</keyword>
<dbReference type="InterPro" id="IPR000253">
    <property type="entry name" value="FHA_dom"/>
</dbReference>
<dbReference type="OrthoDB" id="151099at2"/>
<organism evidence="3 4">
    <name type="scientific">Myxococcus llanfairpwllgwyngyllgogerychwyrndrobwllllantysiliogogogochensis</name>
    <dbReference type="NCBI Taxonomy" id="2590453"/>
    <lineage>
        <taxon>Bacteria</taxon>
        <taxon>Pseudomonadati</taxon>
        <taxon>Myxococcota</taxon>
        <taxon>Myxococcia</taxon>
        <taxon>Myxococcales</taxon>
        <taxon>Cystobacterineae</taxon>
        <taxon>Myxococcaceae</taxon>
        <taxon>Myxococcus</taxon>
    </lineage>
</organism>
<gene>
    <name evidence="3" type="ORF">FJV41_45640</name>
</gene>
<dbReference type="EMBL" id="VIFM01000372">
    <property type="protein sequence ID" value="TQF09239.1"/>
    <property type="molecule type" value="Genomic_DNA"/>
</dbReference>
<proteinExistence type="predicted"/>
<evidence type="ECO:0000259" key="2">
    <source>
        <dbReference type="PROSITE" id="PS50006"/>
    </source>
</evidence>
<dbReference type="InterPro" id="IPR008984">
    <property type="entry name" value="SMAD_FHA_dom_sf"/>
</dbReference>
<dbReference type="SMART" id="SM00240">
    <property type="entry name" value="FHA"/>
    <property type="match status" value="1"/>
</dbReference>
<dbReference type="SUPFAM" id="SSF49879">
    <property type="entry name" value="SMAD/FHA domain"/>
    <property type="match status" value="1"/>
</dbReference>
<feature type="region of interest" description="Disordered" evidence="1">
    <location>
        <begin position="113"/>
        <end position="169"/>
    </location>
</feature>
<name>A0A540WJN8_9BACT</name>
<dbReference type="Gene3D" id="2.60.200.20">
    <property type="match status" value="1"/>
</dbReference>
<dbReference type="Pfam" id="PF00498">
    <property type="entry name" value="FHA"/>
    <property type="match status" value="1"/>
</dbReference>
<reference evidence="3 4" key="1">
    <citation type="submission" date="2019-06" db="EMBL/GenBank/DDBJ databases">
        <authorList>
            <person name="Livingstone P."/>
            <person name="Whitworth D."/>
        </authorList>
    </citation>
    <scope>NUCLEOTIDE SEQUENCE [LARGE SCALE GENOMIC DNA]</scope>
    <source>
        <strain evidence="3 4">AM401</strain>
    </source>
</reference>
<dbReference type="AlphaFoldDB" id="A0A540WJN8"/>